<evidence type="ECO:0000313" key="2">
    <source>
        <dbReference type="EMBL" id="CAJ2501430.1"/>
    </source>
</evidence>
<protein>
    <submittedName>
        <fullName evidence="2">Uu.00g042830.m01.CDS01</fullName>
    </submittedName>
</protein>
<gene>
    <name evidence="2" type="ORF">KHLLAP_LOCUS1898</name>
</gene>
<feature type="compositionally biased region" description="Low complexity" evidence="1">
    <location>
        <begin position="489"/>
        <end position="519"/>
    </location>
</feature>
<dbReference type="EMBL" id="CAUWAG010000003">
    <property type="protein sequence ID" value="CAJ2501430.1"/>
    <property type="molecule type" value="Genomic_DNA"/>
</dbReference>
<feature type="region of interest" description="Disordered" evidence="1">
    <location>
        <begin position="80"/>
        <end position="102"/>
    </location>
</feature>
<sequence>MASFPRKGFGRASLHFEARPRVNEDKSKWHLPPEYSPFAIKLEDDAFTVASSTRPPSVFSSSFTHDTASSYRGFSREFSTTGSTYNHEPRVSPTRQAFRDPPTYPTAETDFWRNQCDLLRQDLKKLAQAVDERDEQIKQLIAPVLQKGSVDGGGGSHARQFTDQLHDEKTTATLSEDRLHHATTSGARLEDANRKPLSMSHSRGGVPPSAKIKGRKNQRGFPSSWGFDKGQMAMKKRVMTVFDGLHPLAKDDMMLSTEHEVRVQLSDGKSYVTDLDVNTLQRAQGFHDATEQEKGIWISDKPAEFQTGAPELGVAAVRVPQTFLRVPSRLSSPAAEVKERDAVLLQINDMITDTRAGYMGKGRSSSGGDVPRDIQALQERIKLLEAENRQLREQGLEIKTHLDPSSKSPLESGTQNRDVNRMKERPEEYPTQSSQSAARHSRSQPAGPDQMKGIVWDQSTETFSKPEPVHERELNQGTYYGTPIPYKAPPGSISTGSSYGTIPIPYTTAPSPHSTASPS</sequence>
<reference evidence="2" key="1">
    <citation type="submission" date="2023-10" db="EMBL/GenBank/DDBJ databases">
        <authorList>
            <person name="Hackl T."/>
        </authorList>
    </citation>
    <scope>NUCLEOTIDE SEQUENCE</scope>
</reference>
<feature type="region of interest" description="Disordered" evidence="1">
    <location>
        <begin position="173"/>
        <end position="227"/>
    </location>
</feature>
<feature type="compositionally biased region" description="Basic and acidic residues" evidence="1">
    <location>
        <begin position="418"/>
        <end position="428"/>
    </location>
</feature>
<accession>A0AAI8VBL3</accession>
<feature type="compositionally biased region" description="Polar residues" evidence="1">
    <location>
        <begin position="405"/>
        <end position="417"/>
    </location>
</feature>
<feature type="region of interest" description="Disordered" evidence="1">
    <location>
        <begin position="397"/>
        <end position="519"/>
    </location>
</feature>
<dbReference type="Proteomes" id="UP001295740">
    <property type="component" value="Unassembled WGS sequence"/>
</dbReference>
<evidence type="ECO:0000256" key="1">
    <source>
        <dbReference type="SAM" id="MobiDB-lite"/>
    </source>
</evidence>
<comment type="caution">
    <text evidence="2">The sequence shown here is derived from an EMBL/GenBank/DDBJ whole genome shotgun (WGS) entry which is preliminary data.</text>
</comment>
<name>A0AAI8VBL3_9PEZI</name>
<proteinExistence type="predicted"/>
<evidence type="ECO:0000313" key="3">
    <source>
        <dbReference type="Proteomes" id="UP001295740"/>
    </source>
</evidence>
<keyword evidence="3" id="KW-1185">Reference proteome</keyword>
<organism evidence="2 3">
    <name type="scientific">Anthostomella pinea</name>
    <dbReference type="NCBI Taxonomy" id="933095"/>
    <lineage>
        <taxon>Eukaryota</taxon>
        <taxon>Fungi</taxon>
        <taxon>Dikarya</taxon>
        <taxon>Ascomycota</taxon>
        <taxon>Pezizomycotina</taxon>
        <taxon>Sordariomycetes</taxon>
        <taxon>Xylariomycetidae</taxon>
        <taxon>Xylariales</taxon>
        <taxon>Xylariaceae</taxon>
        <taxon>Anthostomella</taxon>
    </lineage>
</organism>
<dbReference type="AlphaFoldDB" id="A0AAI8VBL3"/>